<dbReference type="Proteomes" id="UP000069771">
    <property type="component" value="Chromosome"/>
</dbReference>
<dbReference type="Pfam" id="PF09479">
    <property type="entry name" value="Flg_new"/>
    <property type="match status" value="3"/>
</dbReference>
<keyword evidence="3" id="KW-0812">Transmembrane</keyword>
<feature type="chain" id="PRO_5007302091" evidence="4">
    <location>
        <begin position="30"/>
        <end position="1290"/>
    </location>
</feature>
<comment type="subcellular location">
    <subcellularLocation>
        <location evidence="1">Cell envelope</location>
    </subcellularLocation>
</comment>
<protein>
    <submittedName>
        <fullName evidence="5">Uncharacterized protein</fullName>
    </submittedName>
</protein>
<feature type="region of interest" description="Disordered" evidence="2">
    <location>
        <begin position="32"/>
        <end position="104"/>
    </location>
</feature>
<proteinExistence type="predicted"/>
<evidence type="ECO:0000256" key="1">
    <source>
        <dbReference type="ARBA" id="ARBA00004196"/>
    </source>
</evidence>
<evidence type="ECO:0000256" key="4">
    <source>
        <dbReference type="SAM" id="SignalP"/>
    </source>
</evidence>
<dbReference type="NCBIfam" id="TIGR02543">
    <property type="entry name" value="List_Bact_rpt"/>
    <property type="match status" value="1"/>
</dbReference>
<evidence type="ECO:0000256" key="2">
    <source>
        <dbReference type="SAM" id="MobiDB-lite"/>
    </source>
</evidence>
<keyword evidence="3" id="KW-1133">Transmembrane helix</keyword>
<evidence type="ECO:0000256" key="3">
    <source>
        <dbReference type="SAM" id="Phobius"/>
    </source>
</evidence>
<evidence type="ECO:0000313" key="6">
    <source>
        <dbReference type="Proteomes" id="UP000069771"/>
    </source>
</evidence>
<dbReference type="RefSeq" id="WP_067559408.1">
    <property type="nucleotide sequence ID" value="NZ_CANASY010000016.1"/>
</dbReference>
<dbReference type="EMBL" id="CP011391">
    <property type="protein sequence ID" value="AMK55580.1"/>
    <property type="molecule type" value="Genomic_DNA"/>
</dbReference>
<reference evidence="5 6" key="1">
    <citation type="journal article" date="2016" name="Gut Pathog.">
        <title>Whole genome sequencing of "Faecalibaculum rodentium" ALO17, isolated from C57BL/6J laboratory mouse feces.</title>
        <authorList>
            <person name="Lim S."/>
            <person name="Chang D.H."/>
            <person name="Ahn S."/>
            <person name="Kim B.C."/>
        </authorList>
    </citation>
    <scope>NUCLEOTIDE SEQUENCE [LARGE SCALE GENOMIC DNA]</scope>
    <source>
        <strain evidence="5 6">Alo17</strain>
    </source>
</reference>
<dbReference type="OrthoDB" id="1655984at2"/>
<feature type="signal peptide" evidence="4">
    <location>
        <begin position="1"/>
        <end position="29"/>
    </location>
</feature>
<sequence>MIRKKHITLCFSLFLALSMVLGQLIPVTATDEVPTEEVIPEETGTPEPPAKPDPEPAAEEESGTVPTGDEGTVTVPPEPAQDGQGEEPTTPSEEPTEDNASYPEKIVKTRIGNAEIMATYDSQSGLPEEAAFRVEEVTGEAAEVYKEWANNTLTGDVTFAQFFDIWFEFNGEKVQPEPDTVKINIQYPEKLEKSEDESVSVVHFPDDAAIEVLDDATIDQTSTEVKQVELSATSFSVYGIVGEKEPVIEFTFYAPKSIDQNGNAEYERYSYTDKANNSVDTQFVANGSRIEYPGKPYAGFGDYVFEDWYYGEYDESGKPVLTGQKVDFETAVETTTRISKPIIAKYVQAKYGVFYDDMDGTVVLAHVRYVDGKIAAAAIKATPAEKNEVFVGWSIEKSGTPIKLDQDGNYTGIETNFYPVFAQAYTLTFSTGEGSYVKPQTVKPDERPTVPEEPHRTGYTFGGWYGDEACTKIFDFEKTLTASATVYAKWEPAETNYTVIYWLQAITDKVETDPKNYEYADSEVLKAVTGSKVSIDDNRIQNKRPLKDSKGNTIYSHKDEEKVVNGDGSTVVNVYYDREIITYIFNGGYLFRQIAAPSSSGEIYGLVDGTYEKLTYRNNGWYYWQGGMILGSWKKYQGSFYERYISEDIVLRGLYGTSLEQNGFTCPTGPWSNEGTGYPFITHFIDPGGNGRTTVEFTKSSQGSRKVEVYKQNIDGKTYRDEADFSQPMNSTGYSSWTFSEVINGFTVDSYWQPSSRSWVATEEGATINIPSGDLRIRYKRNSYSLNFKNGNLDHDTKKILFENSIKDHISDLKVPEYPNNPADADQYAFVGWFADPQCTTLVDFGTLPAGTLASIQRDWGIEKVTKYETMPSSNLEVYAGWYRKKFNVKLNLNGGSLSEEIPVEFSAQYGDELAGDYFTKPQREGYTFVGWALTETLNTNATEYWDPVRKVTSDTELTAVWKATGSFNVVYYDHEHAKKLDSLNIAEEKFADSSAVSLKKPESGHVPDNKSFHGWMLLDKNDQQVGNIYKPGESFVIDAGTMARGDKDIHVQMVVTEPGTTTLTYHKNVAGTGNSSFTVGDIAVNTSISGNEQKPISDFPEDWIREGYEFTGWNTMADGSGKSFAPGITDYAVSKDGPNNLYAQYRRFYTVTVKKTVNGSFGDRFYDFGFTVNGDIDKLQSFTLKSGNQRELKFYEDDVLDLSETAVEGYTTQIKITPLGGSTTTQNVSSLTGYTVKSDTEIEFINTKEGTVPTGINEGSMIPYLALIIAGIGLGITYVLILRRRQMYR</sequence>
<dbReference type="PATRIC" id="fig|1702221.3.peg.2379"/>
<accession>A0A140DY53</accession>
<dbReference type="GeneID" id="78478971"/>
<keyword evidence="6" id="KW-1185">Reference proteome</keyword>
<feature type="transmembrane region" description="Helical" evidence="3">
    <location>
        <begin position="1262"/>
        <end position="1282"/>
    </location>
</feature>
<keyword evidence="3" id="KW-0472">Membrane</keyword>
<organism evidence="5 6">
    <name type="scientific">Faecalibaculum rodentium</name>
    <dbReference type="NCBI Taxonomy" id="1702221"/>
    <lineage>
        <taxon>Bacteria</taxon>
        <taxon>Bacillati</taxon>
        <taxon>Bacillota</taxon>
        <taxon>Erysipelotrichia</taxon>
        <taxon>Erysipelotrichales</taxon>
        <taxon>Erysipelotrichaceae</taxon>
        <taxon>Faecalibaculum</taxon>
    </lineage>
</organism>
<evidence type="ECO:0000313" key="5">
    <source>
        <dbReference type="EMBL" id="AMK55580.1"/>
    </source>
</evidence>
<dbReference type="GO" id="GO:0030313">
    <property type="term" value="C:cell envelope"/>
    <property type="evidence" value="ECO:0007669"/>
    <property type="project" value="UniProtKB-SubCell"/>
</dbReference>
<dbReference type="Gene3D" id="2.60.40.4270">
    <property type="entry name" value="Listeria-Bacteroides repeat domain"/>
    <property type="match status" value="4"/>
</dbReference>
<name>A0A140DY53_9FIRM</name>
<gene>
    <name evidence="5" type="ORF">AALO17_24460</name>
</gene>
<dbReference type="InterPro" id="IPR042229">
    <property type="entry name" value="Listeria/Bacterioides_rpt_sf"/>
</dbReference>
<dbReference type="InterPro" id="IPR013378">
    <property type="entry name" value="InlB-like_B-rpt"/>
</dbReference>
<dbReference type="STRING" id="1702221.AALO17_24460"/>
<keyword evidence="4" id="KW-0732">Signal</keyword>
<dbReference type="KEGG" id="fro:AALO17_24460"/>